<reference evidence="2" key="1">
    <citation type="submission" date="2007-10" db="EMBL/GenBank/DDBJ databases">
        <authorList>
            <person name="Fulton L."/>
            <person name="Clifton S."/>
            <person name="Fulton B."/>
            <person name="Xu J."/>
            <person name="Minx P."/>
            <person name="Pepin K.H."/>
            <person name="Johnson M."/>
            <person name="Thiruvilangam P."/>
            <person name="Bhonagiri V."/>
            <person name="Nash W.E."/>
            <person name="Mardis E.R."/>
            <person name="Wilson R.K."/>
        </authorList>
    </citation>
    <scope>NUCLEOTIDE SEQUENCE [LARGE SCALE GENOMIC DNA]</scope>
    <source>
        <strain evidence="2">DSM 17216</strain>
    </source>
</reference>
<evidence type="ECO:0008006" key="4">
    <source>
        <dbReference type="Google" id="ProtNLM"/>
    </source>
</evidence>
<dbReference type="EMBL" id="ABFK02000020">
    <property type="protein sequence ID" value="EDS02947.1"/>
    <property type="molecule type" value="Genomic_DNA"/>
</dbReference>
<reference evidence="2" key="2">
    <citation type="submission" date="2013-09" db="EMBL/GenBank/DDBJ databases">
        <title>Draft genome sequence of Alistipes putredinis (DSM 17216).</title>
        <authorList>
            <person name="Sudarsanam P."/>
            <person name="Ley R."/>
            <person name="Guruge J."/>
            <person name="Turnbaugh P.J."/>
            <person name="Mahowald M."/>
            <person name="Liep D."/>
            <person name="Gordon J."/>
        </authorList>
    </citation>
    <scope>NUCLEOTIDE SEQUENCE</scope>
    <source>
        <strain evidence="2">DSM 17216</strain>
    </source>
</reference>
<dbReference type="Proteomes" id="UP000005819">
    <property type="component" value="Unassembled WGS sequence"/>
</dbReference>
<organism evidence="2 3">
    <name type="scientific">Alistipes putredinis DSM 17216</name>
    <dbReference type="NCBI Taxonomy" id="445970"/>
    <lineage>
        <taxon>Bacteria</taxon>
        <taxon>Pseudomonadati</taxon>
        <taxon>Bacteroidota</taxon>
        <taxon>Bacteroidia</taxon>
        <taxon>Bacteroidales</taxon>
        <taxon>Rikenellaceae</taxon>
        <taxon>Alistipes</taxon>
    </lineage>
</organism>
<gene>
    <name evidence="2" type="ORF">ALIPUT_02485</name>
</gene>
<comment type="caution">
    <text evidence="2">The sequence shown here is derived from an EMBL/GenBank/DDBJ whole genome shotgun (WGS) entry which is preliminary data.</text>
</comment>
<evidence type="ECO:0000313" key="3">
    <source>
        <dbReference type="Proteomes" id="UP000005819"/>
    </source>
</evidence>
<dbReference type="eggNOG" id="ENOG50342UH">
    <property type="taxonomic scope" value="Bacteria"/>
</dbReference>
<proteinExistence type="predicted"/>
<name>B0MZB1_9BACT</name>
<feature type="chain" id="PRO_5002750736" description="TonB-dependent receptor plug domain-containing protein" evidence="1">
    <location>
        <begin position="46"/>
        <end position="232"/>
    </location>
</feature>
<dbReference type="AlphaFoldDB" id="B0MZB1"/>
<keyword evidence="3" id="KW-1185">Reference proteome</keyword>
<protein>
    <recommendedName>
        <fullName evidence="4">TonB-dependent receptor plug domain-containing protein</fullName>
    </recommendedName>
</protein>
<evidence type="ECO:0000313" key="2">
    <source>
        <dbReference type="EMBL" id="EDS02947.1"/>
    </source>
</evidence>
<accession>B0MZB1</accession>
<dbReference type="HOGENOM" id="CLU_1192764_0_0_10"/>
<evidence type="ECO:0000256" key="1">
    <source>
        <dbReference type="SAM" id="SignalP"/>
    </source>
</evidence>
<sequence>MRITVSYPSDIIPNQVKKIRMCWSVKQTKITVLLLLFCSVLCTHAQVCNRCVEMPDSGFISYRLEGEPAHRLFLQEDTLRVKVKGMGLFPPYTLFYVIAQDGCLRRIGMPNAEQTATKGIDIDLPISASLDGKYLKRISDSEIRISGDNRPYFSAQTVKGILNGMDLLWIYDGTMVRDSAVFGKLNKIIKDNVENVQIKILYGKQAYCQYGIAGINGAIIIETKVASRGQNH</sequence>
<feature type="signal peptide" evidence="1">
    <location>
        <begin position="1"/>
        <end position="45"/>
    </location>
</feature>
<keyword evidence="1" id="KW-0732">Signal</keyword>